<dbReference type="EMBL" id="JAODUO010000945">
    <property type="protein sequence ID" value="KAK2172613.1"/>
    <property type="molecule type" value="Genomic_DNA"/>
</dbReference>
<dbReference type="PROSITE" id="PS50920">
    <property type="entry name" value="SOLCAR"/>
    <property type="match status" value="3"/>
</dbReference>
<evidence type="ECO:0000256" key="4">
    <source>
        <dbReference type="ARBA" id="ARBA00023136"/>
    </source>
</evidence>
<sequence length="383" mass="41846">MPSAVDWSEFSVWCFAPKDVQKINDRLRKLRVEMPAVVAVSQADSTRTLTASSVVVACTSCARRWMEERFPGRKAAGATLIKPQRHHTSAVKYVYAQFAAGAIGGGTATYSTHWLDTIKVKMQTFPNVYNSGTFCLRDTIRHEGVKGLYLGATPALIGQTAKTAVVFLSYGVCEETIARLSGYQNVEELHTWHHASAGAMAGILSSFVLCPLELLKCRLQALHQTAAPGGTTARVSPFTIAKSVLRTEGVRGLYRGLPGIWAKDVPGSFIYFGSYEMAKSFVRKMGSDRQLGVGDVFLCGMFAGLCYCVTHPIETVKTRVQVTSANSANTKGFFRAFAEIAKTEGFRPMCSGIKPSMLRASIYSGVQFVTYEAVKDYFLAETD</sequence>
<evidence type="ECO:0000256" key="3">
    <source>
        <dbReference type="ARBA" id="ARBA00022692"/>
    </source>
</evidence>
<keyword evidence="4 5" id="KW-0472">Membrane</keyword>
<reference evidence="7" key="1">
    <citation type="journal article" date="2023" name="Mol. Biol. Evol.">
        <title>Third-Generation Sequencing Reveals the Adaptive Role of the Epigenome in Three Deep-Sea Polychaetes.</title>
        <authorList>
            <person name="Perez M."/>
            <person name="Aroh O."/>
            <person name="Sun Y."/>
            <person name="Lan Y."/>
            <person name="Juniper S.K."/>
            <person name="Young C.R."/>
            <person name="Angers B."/>
            <person name="Qian P.Y."/>
        </authorList>
    </citation>
    <scope>NUCLEOTIDE SEQUENCE</scope>
    <source>
        <strain evidence="7">R07B-5</strain>
    </source>
</reference>
<dbReference type="AlphaFoldDB" id="A0AAD9NL62"/>
<name>A0AAD9NL62_RIDPI</name>
<comment type="similarity">
    <text evidence="2 6">Belongs to the mitochondrial carrier (TC 2.A.29) family.</text>
</comment>
<feature type="repeat" description="Solcar" evidence="5">
    <location>
        <begin position="291"/>
        <end position="377"/>
    </location>
</feature>
<keyword evidence="8" id="KW-1185">Reference proteome</keyword>
<accession>A0AAD9NL62</accession>
<protein>
    <recommendedName>
        <fullName evidence="9">Mitochondrial carrier protein</fullName>
    </recommendedName>
</protein>
<evidence type="ECO:0000313" key="8">
    <source>
        <dbReference type="Proteomes" id="UP001209878"/>
    </source>
</evidence>
<comment type="subcellular location">
    <subcellularLocation>
        <location evidence="1">Membrane</location>
        <topology evidence="1">Multi-pass membrane protein</topology>
    </subcellularLocation>
</comment>
<evidence type="ECO:0008006" key="9">
    <source>
        <dbReference type="Google" id="ProtNLM"/>
    </source>
</evidence>
<gene>
    <name evidence="7" type="ORF">NP493_946g00058</name>
</gene>
<evidence type="ECO:0000256" key="1">
    <source>
        <dbReference type="ARBA" id="ARBA00004141"/>
    </source>
</evidence>
<dbReference type="GO" id="GO:0005739">
    <property type="term" value="C:mitochondrion"/>
    <property type="evidence" value="ECO:0007669"/>
    <property type="project" value="TreeGrafter"/>
</dbReference>
<evidence type="ECO:0000313" key="7">
    <source>
        <dbReference type="EMBL" id="KAK2172613.1"/>
    </source>
</evidence>
<organism evidence="7 8">
    <name type="scientific">Ridgeia piscesae</name>
    <name type="common">Tubeworm</name>
    <dbReference type="NCBI Taxonomy" id="27915"/>
    <lineage>
        <taxon>Eukaryota</taxon>
        <taxon>Metazoa</taxon>
        <taxon>Spiralia</taxon>
        <taxon>Lophotrochozoa</taxon>
        <taxon>Annelida</taxon>
        <taxon>Polychaeta</taxon>
        <taxon>Sedentaria</taxon>
        <taxon>Canalipalpata</taxon>
        <taxon>Sabellida</taxon>
        <taxon>Siboglinidae</taxon>
        <taxon>Ridgeia</taxon>
    </lineage>
</organism>
<dbReference type="GO" id="GO:1904983">
    <property type="term" value="P:glycine import into mitochondrion"/>
    <property type="evidence" value="ECO:0007669"/>
    <property type="project" value="TreeGrafter"/>
</dbReference>
<comment type="caution">
    <text evidence="7">The sequence shown here is derived from an EMBL/GenBank/DDBJ whole genome shotgun (WGS) entry which is preliminary data.</text>
</comment>
<dbReference type="PANTHER" id="PTHR46181">
    <property type="entry name" value="MITOCHONDRIAL GLYCINE TRANSPORTER"/>
    <property type="match status" value="1"/>
</dbReference>
<evidence type="ECO:0000256" key="2">
    <source>
        <dbReference type="ARBA" id="ARBA00006375"/>
    </source>
</evidence>
<dbReference type="Pfam" id="PF00153">
    <property type="entry name" value="Mito_carr"/>
    <property type="match status" value="3"/>
</dbReference>
<dbReference type="Proteomes" id="UP001209878">
    <property type="component" value="Unassembled WGS sequence"/>
</dbReference>
<feature type="repeat" description="Solcar" evidence="5">
    <location>
        <begin position="189"/>
        <end position="281"/>
    </location>
</feature>
<evidence type="ECO:0000256" key="6">
    <source>
        <dbReference type="RuleBase" id="RU000488"/>
    </source>
</evidence>
<feature type="repeat" description="Solcar" evidence="5">
    <location>
        <begin position="92"/>
        <end position="176"/>
    </location>
</feature>
<keyword evidence="6" id="KW-0813">Transport</keyword>
<dbReference type="InterPro" id="IPR018108">
    <property type="entry name" value="MCP_transmembrane"/>
</dbReference>
<dbReference type="PANTHER" id="PTHR46181:SF3">
    <property type="entry name" value="MITOCHONDRIAL GLYCINE TRANSPORTER"/>
    <property type="match status" value="1"/>
</dbReference>
<keyword evidence="3 5" id="KW-0812">Transmembrane</keyword>
<evidence type="ECO:0000256" key="5">
    <source>
        <dbReference type="PROSITE-ProRule" id="PRU00282"/>
    </source>
</evidence>
<dbReference type="Gene3D" id="1.50.40.10">
    <property type="entry name" value="Mitochondrial carrier domain"/>
    <property type="match status" value="2"/>
</dbReference>
<dbReference type="GO" id="GO:0015187">
    <property type="term" value="F:glycine transmembrane transporter activity"/>
    <property type="evidence" value="ECO:0007669"/>
    <property type="project" value="TreeGrafter"/>
</dbReference>
<dbReference type="GO" id="GO:0016020">
    <property type="term" value="C:membrane"/>
    <property type="evidence" value="ECO:0007669"/>
    <property type="project" value="UniProtKB-SubCell"/>
</dbReference>
<dbReference type="SUPFAM" id="SSF103506">
    <property type="entry name" value="Mitochondrial carrier"/>
    <property type="match status" value="1"/>
</dbReference>
<dbReference type="InterPro" id="IPR023395">
    <property type="entry name" value="MCP_dom_sf"/>
</dbReference>
<proteinExistence type="inferred from homology"/>